<feature type="domain" description="DUF5710" evidence="2">
    <location>
        <begin position="59"/>
        <end position="96"/>
    </location>
</feature>
<dbReference type="EMBL" id="JAFCMP010000547">
    <property type="protein sequence ID" value="KAG5175552.1"/>
    <property type="molecule type" value="Genomic_DNA"/>
</dbReference>
<organism evidence="3 4">
    <name type="scientific">Tribonema minus</name>
    <dbReference type="NCBI Taxonomy" id="303371"/>
    <lineage>
        <taxon>Eukaryota</taxon>
        <taxon>Sar</taxon>
        <taxon>Stramenopiles</taxon>
        <taxon>Ochrophyta</taxon>
        <taxon>PX clade</taxon>
        <taxon>Xanthophyceae</taxon>
        <taxon>Tribonematales</taxon>
        <taxon>Tribonemataceae</taxon>
        <taxon>Tribonema</taxon>
    </lineage>
</organism>
<reference evidence="3" key="1">
    <citation type="submission" date="2021-02" db="EMBL/GenBank/DDBJ databases">
        <title>First Annotated Genome of the Yellow-green Alga Tribonema minus.</title>
        <authorList>
            <person name="Mahan K.M."/>
        </authorList>
    </citation>
    <scope>NUCLEOTIDE SEQUENCE</scope>
    <source>
        <strain evidence="3">UTEX B ZZ1240</strain>
    </source>
</reference>
<dbReference type="Proteomes" id="UP000664859">
    <property type="component" value="Unassembled WGS sequence"/>
</dbReference>
<gene>
    <name evidence="3" type="ORF">JKP88DRAFT_274437</name>
</gene>
<name>A0A835YKL0_9STRA</name>
<accession>A0A835YKL0</accession>
<evidence type="ECO:0000259" key="2">
    <source>
        <dbReference type="Pfam" id="PF18974"/>
    </source>
</evidence>
<protein>
    <recommendedName>
        <fullName evidence="2">DUF5710 domain-containing protein</fullName>
    </recommendedName>
</protein>
<proteinExistence type="predicted"/>
<comment type="caution">
    <text evidence="3">The sequence shown here is derived from an EMBL/GenBank/DDBJ whole genome shotgun (WGS) entry which is preliminary data.</text>
</comment>
<dbReference type="AlphaFoldDB" id="A0A835YKL0"/>
<feature type="compositionally biased region" description="Acidic residues" evidence="1">
    <location>
        <begin position="118"/>
        <end position="131"/>
    </location>
</feature>
<keyword evidence="4" id="KW-1185">Reference proteome</keyword>
<evidence type="ECO:0000313" key="4">
    <source>
        <dbReference type="Proteomes" id="UP000664859"/>
    </source>
</evidence>
<dbReference type="Pfam" id="PF18974">
    <property type="entry name" value="DUF5710"/>
    <property type="match status" value="1"/>
</dbReference>
<evidence type="ECO:0000256" key="1">
    <source>
        <dbReference type="SAM" id="MobiDB-lite"/>
    </source>
</evidence>
<evidence type="ECO:0000313" key="3">
    <source>
        <dbReference type="EMBL" id="KAG5175552.1"/>
    </source>
</evidence>
<feature type="region of interest" description="Disordered" evidence="1">
    <location>
        <begin position="111"/>
        <end position="131"/>
    </location>
</feature>
<dbReference type="InterPro" id="IPR043764">
    <property type="entry name" value="DUF5710"/>
</dbReference>
<sequence length="131" mass="15086">MLVPIRIAYEDCHIAREAGAWFDFHGTRQWYAKNIRTALTMQKFLGPEAMATVSMLPDRIWLDVPFEEKGVAKKLGAKWDFVAKSWYAPNERIKDKLGEFEWQLEVEDVPPASQLEMNEADGVDFEPPLEA</sequence>
<dbReference type="OrthoDB" id="77439at2759"/>